<dbReference type="EC" id="2.7.7.14" evidence="10"/>
<evidence type="ECO:0000256" key="1">
    <source>
        <dbReference type="ARBA" id="ARBA00005189"/>
    </source>
</evidence>
<keyword evidence="8" id="KW-1208">Phospholipid metabolism</keyword>
<dbReference type="SUPFAM" id="SSF52374">
    <property type="entry name" value="Nucleotidylyl transferase"/>
    <property type="match status" value="1"/>
</dbReference>
<evidence type="ECO:0000256" key="3">
    <source>
        <dbReference type="ARBA" id="ARBA00022516"/>
    </source>
</evidence>
<reference evidence="14 15" key="1">
    <citation type="journal article" date="2019" name="Sci. Rep.">
        <title>Orb-weaving spider Araneus ventricosus genome elucidates the spidroin gene catalogue.</title>
        <authorList>
            <person name="Kono N."/>
            <person name="Nakamura H."/>
            <person name="Ohtoshi R."/>
            <person name="Moran D.A.P."/>
            <person name="Shinohara A."/>
            <person name="Yoshida Y."/>
            <person name="Fujiwara M."/>
            <person name="Mori M."/>
            <person name="Tomita M."/>
            <person name="Arakawa K."/>
        </authorList>
    </citation>
    <scope>NUCLEOTIDE SEQUENCE [LARGE SCALE GENOMIC DNA]</scope>
</reference>
<dbReference type="AlphaFoldDB" id="A0A4Y2J9G8"/>
<keyword evidence="7" id="KW-0594">Phospholipid biosynthesis</keyword>
<feature type="domain" description="Cytidyltransferase-like" evidence="13">
    <location>
        <begin position="29"/>
        <end position="92"/>
    </location>
</feature>
<evidence type="ECO:0000313" key="14">
    <source>
        <dbReference type="EMBL" id="GBM86555.1"/>
    </source>
</evidence>
<comment type="similarity">
    <text evidence="2">Belongs to the cytidylyltransferase family.</text>
</comment>
<evidence type="ECO:0000256" key="11">
    <source>
        <dbReference type="ARBA" id="ARBA00031473"/>
    </source>
</evidence>
<keyword evidence="5 14" id="KW-0548">Nucleotidyltransferase</keyword>
<evidence type="ECO:0000259" key="13">
    <source>
        <dbReference type="Pfam" id="PF01467"/>
    </source>
</evidence>
<comment type="caution">
    <text evidence="14">The sequence shown here is derived from an EMBL/GenBank/DDBJ whole genome shotgun (WGS) entry which is preliminary data.</text>
</comment>
<dbReference type="GO" id="GO:0004306">
    <property type="term" value="F:ethanolamine-phosphate cytidylyltransferase activity"/>
    <property type="evidence" value="ECO:0007669"/>
    <property type="project" value="UniProtKB-EC"/>
</dbReference>
<evidence type="ECO:0000256" key="5">
    <source>
        <dbReference type="ARBA" id="ARBA00022695"/>
    </source>
</evidence>
<feature type="region of interest" description="Disordered" evidence="12">
    <location>
        <begin position="1"/>
        <end position="21"/>
    </location>
</feature>
<dbReference type="PANTHER" id="PTHR45780:SF2">
    <property type="entry name" value="ETHANOLAMINE-PHOSPHATE CYTIDYLYLTRANSFERASE"/>
    <property type="match status" value="1"/>
</dbReference>
<keyword evidence="3" id="KW-0444">Lipid biosynthesis</keyword>
<evidence type="ECO:0000256" key="10">
    <source>
        <dbReference type="ARBA" id="ARBA00024221"/>
    </source>
</evidence>
<dbReference type="UniPathway" id="UPA00558">
    <property type="reaction ID" value="UER00742"/>
</dbReference>
<dbReference type="PANTHER" id="PTHR45780">
    <property type="entry name" value="ETHANOLAMINE-PHOSPHATE CYTIDYLYLTRANSFERASE"/>
    <property type="match status" value="1"/>
</dbReference>
<evidence type="ECO:0000256" key="8">
    <source>
        <dbReference type="ARBA" id="ARBA00023264"/>
    </source>
</evidence>
<gene>
    <name evidence="14" type="primary">Pcyt2</name>
    <name evidence="14" type="ORF">AVEN_163561_1</name>
</gene>
<dbReference type="GO" id="GO:0005737">
    <property type="term" value="C:cytoplasm"/>
    <property type="evidence" value="ECO:0007669"/>
    <property type="project" value="TreeGrafter"/>
</dbReference>
<evidence type="ECO:0000256" key="9">
    <source>
        <dbReference type="ARBA" id="ARBA00024191"/>
    </source>
</evidence>
<evidence type="ECO:0000256" key="2">
    <source>
        <dbReference type="ARBA" id="ARBA00010101"/>
    </source>
</evidence>
<protein>
    <recommendedName>
        <fullName evidence="10">ethanolamine-phosphate cytidylyltransferase</fullName>
        <ecNumber evidence="10">2.7.7.14</ecNumber>
    </recommendedName>
    <alternativeName>
        <fullName evidence="11">CTP:phosphoethanolamine cytidylyltransferase</fullName>
    </alternativeName>
</protein>
<keyword evidence="6" id="KW-0443">Lipid metabolism</keyword>
<dbReference type="NCBIfam" id="TIGR00125">
    <property type="entry name" value="cyt_tran_rel"/>
    <property type="match status" value="1"/>
</dbReference>
<keyword evidence="15" id="KW-1185">Reference proteome</keyword>
<dbReference type="EMBL" id="BGPR01003322">
    <property type="protein sequence ID" value="GBM86555.1"/>
    <property type="molecule type" value="Genomic_DNA"/>
</dbReference>
<sequence length="111" mass="12674">MNGQTPEGNGYSMSESSDNGKRENPIRVWCDGCYDMVHFGHANQLRQAKAMGDYLIVGVHTDEEITRHKGPPVFTEQERYKMVRAVKWVDEVSYAGFMHNVLNPFVNIIIL</sequence>
<dbReference type="GO" id="GO:0006646">
    <property type="term" value="P:phosphatidylethanolamine biosynthetic process"/>
    <property type="evidence" value="ECO:0007669"/>
    <property type="project" value="UniProtKB-UniPathway"/>
</dbReference>
<evidence type="ECO:0000256" key="4">
    <source>
        <dbReference type="ARBA" id="ARBA00022679"/>
    </source>
</evidence>
<keyword evidence="4 14" id="KW-0808">Transferase</keyword>
<dbReference type="OrthoDB" id="40021at2759"/>
<evidence type="ECO:0000256" key="6">
    <source>
        <dbReference type="ARBA" id="ARBA00023098"/>
    </source>
</evidence>
<dbReference type="Proteomes" id="UP000499080">
    <property type="component" value="Unassembled WGS sequence"/>
</dbReference>
<organism evidence="14 15">
    <name type="scientific">Araneus ventricosus</name>
    <name type="common">Orbweaver spider</name>
    <name type="synonym">Epeira ventricosa</name>
    <dbReference type="NCBI Taxonomy" id="182803"/>
    <lineage>
        <taxon>Eukaryota</taxon>
        <taxon>Metazoa</taxon>
        <taxon>Ecdysozoa</taxon>
        <taxon>Arthropoda</taxon>
        <taxon>Chelicerata</taxon>
        <taxon>Arachnida</taxon>
        <taxon>Araneae</taxon>
        <taxon>Araneomorphae</taxon>
        <taxon>Entelegynae</taxon>
        <taxon>Araneoidea</taxon>
        <taxon>Araneidae</taxon>
        <taxon>Araneus</taxon>
    </lineage>
</organism>
<evidence type="ECO:0000256" key="12">
    <source>
        <dbReference type="SAM" id="MobiDB-lite"/>
    </source>
</evidence>
<dbReference type="InterPro" id="IPR044608">
    <property type="entry name" value="Ect1/PCYT2"/>
</dbReference>
<accession>A0A4Y2J9G8</accession>
<dbReference type="InterPro" id="IPR014729">
    <property type="entry name" value="Rossmann-like_a/b/a_fold"/>
</dbReference>
<evidence type="ECO:0000313" key="15">
    <source>
        <dbReference type="Proteomes" id="UP000499080"/>
    </source>
</evidence>
<proteinExistence type="inferred from homology"/>
<comment type="pathway">
    <text evidence="1">Lipid metabolism.</text>
</comment>
<dbReference type="Gene3D" id="3.40.50.620">
    <property type="entry name" value="HUPs"/>
    <property type="match status" value="1"/>
</dbReference>
<dbReference type="Pfam" id="PF01467">
    <property type="entry name" value="CTP_transf_like"/>
    <property type="match status" value="1"/>
</dbReference>
<comment type="pathway">
    <text evidence="9">Phospholipid metabolism; phosphatidylethanolamine biosynthesis; phosphatidylethanolamine from ethanolamine: step 2/3.</text>
</comment>
<name>A0A4Y2J9G8_ARAVE</name>
<evidence type="ECO:0000256" key="7">
    <source>
        <dbReference type="ARBA" id="ARBA00023209"/>
    </source>
</evidence>
<feature type="compositionally biased region" description="Polar residues" evidence="12">
    <location>
        <begin position="1"/>
        <end position="17"/>
    </location>
</feature>
<dbReference type="InterPro" id="IPR004821">
    <property type="entry name" value="Cyt_trans-like"/>
</dbReference>